<dbReference type="Proteomes" id="UP000294933">
    <property type="component" value="Unassembled WGS sequence"/>
</dbReference>
<dbReference type="GO" id="GO:0006511">
    <property type="term" value="P:ubiquitin-dependent protein catabolic process"/>
    <property type="evidence" value="ECO:0007669"/>
    <property type="project" value="TreeGrafter"/>
</dbReference>
<evidence type="ECO:0000313" key="3">
    <source>
        <dbReference type="Proteomes" id="UP000294933"/>
    </source>
</evidence>
<feature type="compositionally biased region" description="Basic and acidic residues" evidence="1">
    <location>
        <begin position="242"/>
        <end position="253"/>
    </location>
</feature>
<sequence>MAIEPSTSSFREASACHASVVVLKCERKSICGGWWFLPPGFGGERKCLKPLRERRCSIAGHQDQLRFQHHDRPAASPRDAPVSPRESNFAFPAQITPVFEYILKDTIEEIIRRILTRDDGLERLVLFLAFQCVVNIGVRGSEPIRSSVVQAGTLDVVGCVLEGWLAWKGSARLEWSRESGGRKEALANTTKGAGSEACPGTRLSLALERLLANVEEYAVDEDMSELGQDNNEQPHPARRRDLHLNRHISERYTPRLGNPTGSVVVPGRDSHNQLWNAQPLPQPKSLRLSRRRTLRSRQPQQDADDWLSSSAKFKNFSEGH</sequence>
<reference evidence="2 3" key="1">
    <citation type="submission" date="2018-06" db="EMBL/GenBank/DDBJ databases">
        <title>A transcriptomic atlas of mushroom development highlights an independent origin of complex multicellularity.</title>
        <authorList>
            <consortium name="DOE Joint Genome Institute"/>
            <person name="Krizsan K."/>
            <person name="Almasi E."/>
            <person name="Merenyi Z."/>
            <person name="Sahu N."/>
            <person name="Viragh M."/>
            <person name="Koszo T."/>
            <person name="Mondo S."/>
            <person name="Kiss B."/>
            <person name="Balint B."/>
            <person name="Kues U."/>
            <person name="Barry K."/>
            <person name="Hegedus J.C."/>
            <person name="Henrissat B."/>
            <person name="Johnson J."/>
            <person name="Lipzen A."/>
            <person name="Ohm R."/>
            <person name="Nagy I."/>
            <person name="Pangilinan J."/>
            <person name="Yan J."/>
            <person name="Xiong Y."/>
            <person name="Grigoriev I.V."/>
            <person name="Hibbett D.S."/>
            <person name="Nagy L.G."/>
        </authorList>
    </citation>
    <scope>NUCLEOTIDE SEQUENCE [LARGE SCALE GENOMIC DNA]</scope>
    <source>
        <strain evidence="2 3">SZMC22713</strain>
    </source>
</reference>
<dbReference type="EMBL" id="ML170405">
    <property type="protein sequence ID" value="TDL14024.1"/>
    <property type="molecule type" value="Genomic_DNA"/>
</dbReference>
<dbReference type="PANTHER" id="PTHR47442:SF1">
    <property type="entry name" value="MYND-TYPE ZINC FINGER PROTEIN MUB1"/>
    <property type="match status" value="1"/>
</dbReference>
<accession>A0A4Y7PF30</accession>
<proteinExistence type="predicted"/>
<keyword evidence="3" id="KW-1185">Reference proteome</keyword>
<gene>
    <name evidence="2" type="ORF">BD410DRAFT_810063</name>
</gene>
<feature type="region of interest" description="Disordered" evidence="1">
    <location>
        <begin position="221"/>
        <end position="320"/>
    </location>
</feature>
<evidence type="ECO:0000256" key="1">
    <source>
        <dbReference type="SAM" id="MobiDB-lite"/>
    </source>
</evidence>
<dbReference type="GO" id="GO:1990304">
    <property type="term" value="C:MUB1-RAD6-UBR2 ubiquitin ligase complex"/>
    <property type="evidence" value="ECO:0007669"/>
    <property type="project" value="TreeGrafter"/>
</dbReference>
<protein>
    <submittedName>
        <fullName evidence="2">Uncharacterized protein</fullName>
    </submittedName>
</protein>
<dbReference type="OrthoDB" id="5594178at2759"/>
<dbReference type="VEuPathDB" id="FungiDB:BD410DRAFT_810063"/>
<dbReference type="InterPro" id="IPR051664">
    <property type="entry name" value="MYND-type_zinc_finger"/>
</dbReference>
<dbReference type="PANTHER" id="PTHR47442">
    <property type="entry name" value="MYND-TYPE ZINC FINGER PROTEIN MUB1"/>
    <property type="match status" value="1"/>
</dbReference>
<organism evidence="2 3">
    <name type="scientific">Rickenella mellea</name>
    <dbReference type="NCBI Taxonomy" id="50990"/>
    <lineage>
        <taxon>Eukaryota</taxon>
        <taxon>Fungi</taxon>
        <taxon>Dikarya</taxon>
        <taxon>Basidiomycota</taxon>
        <taxon>Agaricomycotina</taxon>
        <taxon>Agaricomycetes</taxon>
        <taxon>Hymenochaetales</taxon>
        <taxon>Rickenellaceae</taxon>
        <taxon>Rickenella</taxon>
    </lineage>
</organism>
<dbReference type="GO" id="GO:0007163">
    <property type="term" value="P:establishment or maintenance of cell polarity"/>
    <property type="evidence" value="ECO:0007669"/>
    <property type="project" value="TreeGrafter"/>
</dbReference>
<evidence type="ECO:0000313" key="2">
    <source>
        <dbReference type="EMBL" id="TDL14024.1"/>
    </source>
</evidence>
<name>A0A4Y7PF30_9AGAM</name>
<feature type="region of interest" description="Disordered" evidence="1">
    <location>
        <begin position="178"/>
        <end position="198"/>
    </location>
</feature>
<dbReference type="AlphaFoldDB" id="A0A4Y7PF30"/>